<keyword evidence="1" id="KW-1133">Transmembrane helix</keyword>
<evidence type="ECO:0000313" key="2">
    <source>
        <dbReference type="EMBL" id="TGE04711.1"/>
    </source>
</evidence>
<feature type="transmembrane region" description="Helical" evidence="1">
    <location>
        <begin position="125"/>
        <end position="143"/>
    </location>
</feature>
<protein>
    <submittedName>
        <fullName evidence="2">Uncharacterized protein</fullName>
    </submittedName>
</protein>
<dbReference type="Proteomes" id="UP000298337">
    <property type="component" value="Unassembled WGS sequence"/>
</dbReference>
<accession>A0A4Z0P1A3</accession>
<gene>
    <name evidence="2" type="ORF">EU556_21255</name>
</gene>
<comment type="caution">
    <text evidence="2">The sequence shown here is derived from an EMBL/GenBank/DDBJ whole genome shotgun (WGS) entry which is preliminary data.</text>
</comment>
<feature type="transmembrane region" description="Helical" evidence="1">
    <location>
        <begin position="36"/>
        <end position="52"/>
    </location>
</feature>
<keyword evidence="3" id="KW-1185">Reference proteome</keyword>
<evidence type="ECO:0000313" key="3">
    <source>
        <dbReference type="Proteomes" id="UP000298337"/>
    </source>
</evidence>
<keyword evidence="1" id="KW-0472">Membrane</keyword>
<organism evidence="2 3">
    <name type="scientific">Hymenobacter fodinae</name>
    <dbReference type="NCBI Taxonomy" id="2510796"/>
    <lineage>
        <taxon>Bacteria</taxon>
        <taxon>Pseudomonadati</taxon>
        <taxon>Bacteroidota</taxon>
        <taxon>Cytophagia</taxon>
        <taxon>Cytophagales</taxon>
        <taxon>Hymenobacteraceae</taxon>
        <taxon>Hymenobacter</taxon>
    </lineage>
</organism>
<dbReference type="EMBL" id="SRLA01000005">
    <property type="protein sequence ID" value="TGE04711.1"/>
    <property type="molecule type" value="Genomic_DNA"/>
</dbReference>
<feature type="transmembrane region" description="Helical" evidence="1">
    <location>
        <begin position="12"/>
        <end position="30"/>
    </location>
</feature>
<dbReference type="OrthoDB" id="1372856at2"/>
<name>A0A4Z0P1A3_9BACT</name>
<sequence length="153" mass="16621">MPNLPHARPLAISLLLSSALMVANILLGHYYGPSGIVLTPLVLMALTGWLLPRHSQYSQNLLRVGLLALLICLQDAGTKLFAGGSHDAEGQGVIHAFLFMGLLPVFGYIVYMLRRQRAEPPGSRILAGLLFPVAVGLYLWLFANLGYNCDYGC</sequence>
<reference evidence="2 3" key="1">
    <citation type="submission" date="2019-04" db="EMBL/GenBank/DDBJ databases">
        <authorList>
            <person name="Feng G."/>
            <person name="Zhang J."/>
            <person name="Zhu H."/>
        </authorList>
    </citation>
    <scope>NUCLEOTIDE SEQUENCE [LARGE SCALE GENOMIC DNA]</scope>
    <source>
        <strain evidence="2 3">92R-1</strain>
    </source>
</reference>
<dbReference type="RefSeq" id="WP_135436152.1">
    <property type="nucleotide sequence ID" value="NZ_SRLA01000005.1"/>
</dbReference>
<evidence type="ECO:0000256" key="1">
    <source>
        <dbReference type="SAM" id="Phobius"/>
    </source>
</evidence>
<dbReference type="AlphaFoldDB" id="A0A4Z0P1A3"/>
<keyword evidence="1" id="KW-0812">Transmembrane</keyword>
<proteinExistence type="predicted"/>
<feature type="transmembrane region" description="Helical" evidence="1">
    <location>
        <begin position="94"/>
        <end position="113"/>
    </location>
</feature>